<dbReference type="Proteomes" id="UP000006695">
    <property type="component" value="Chromosome"/>
</dbReference>
<evidence type="ECO:0000313" key="1">
    <source>
        <dbReference type="EMBL" id="ABQ27092.1"/>
    </source>
</evidence>
<accession>A5G5M4</accession>
<dbReference type="HOGENOM" id="CLU_404789_0_0_7"/>
<sequence>MKDARLVANYQYAQKLDANIVDGKTVIQESWFEQAVAAIVKTPLLMTFESRLESCQDFEKFVEQIEKSDRNELPGQAVAIIEQLPTGFPDELDAVSSGDHEASNHAAWVWGSALARICAGSNSIKELLEAGWRLAGHEVAAEAFLEGVTSALVRENADCVHAALNDLVDNIAEQPELCVYSSERERFCQAVEDWKEEADLSKVWSLNAFEYFPVYCESIGVLEAVRRSDPSQYLKLLELTALPPAIENAFRRLDIFYDFDVILQLLSVAPSILEPDGNNRVWNRKLTAPILLNKGLEHIRDLADVIFRTNDEERDKAESIRDREAHSLLCRLTEALLGRQDGTFLAVHWMCHLIGTNGPKPWSNTDRWTPIPSTIEAVASGLHSKGIQLEDIVNLFPKYAIPKGDDLIKLHQSGIGDLDRHAKPSGLDILLAYLWIINQADTEISLKDEMTLNFFETLLVRQDGGLYIAIPEACPTVREYYPALLYATHDHPVETWSKSWALLSEQRRLFRHRWSDDTVPRSEDPSFCLANIGLATVDWLISPEVANFDQALPLWRTIFDAVFNVVITPPSFNNDHWRNLIAKLFSRLPLVSTPSDRSSIVVEYLLRLGGDDELFIWCLANACQNGALISDVALTIKHSGADLRNRMDAYIKWEGRDSNRRKNDKVMEVCQNLLQQLQP</sequence>
<protein>
    <submittedName>
        <fullName evidence="1">Uncharacterized protein</fullName>
    </submittedName>
</protein>
<dbReference type="OrthoDB" id="9255671at2"/>
<dbReference type="KEGG" id="gur:Gura_2920"/>
<dbReference type="AlphaFoldDB" id="A5G5M4"/>
<organism evidence="1 2">
    <name type="scientific">Geotalea uraniireducens (strain Rf4)</name>
    <name type="common">Geobacter uraniireducens</name>
    <dbReference type="NCBI Taxonomy" id="351605"/>
    <lineage>
        <taxon>Bacteria</taxon>
        <taxon>Pseudomonadati</taxon>
        <taxon>Thermodesulfobacteriota</taxon>
        <taxon>Desulfuromonadia</taxon>
        <taxon>Geobacterales</taxon>
        <taxon>Geobacteraceae</taxon>
        <taxon>Geotalea</taxon>
    </lineage>
</organism>
<keyword evidence="2" id="KW-1185">Reference proteome</keyword>
<dbReference type="RefSeq" id="WP_011939762.1">
    <property type="nucleotide sequence ID" value="NC_009483.1"/>
</dbReference>
<gene>
    <name evidence="1" type="ordered locus">Gura_2920</name>
</gene>
<dbReference type="STRING" id="351605.Gura_2920"/>
<proteinExistence type="predicted"/>
<evidence type="ECO:0000313" key="2">
    <source>
        <dbReference type="Proteomes" id="UP000006695"/>
    </source>
</evidence>
<name>A5G5M4_GEOUR</name>
<dbReference type="EMBL" id="CP000698">
    <property type="protein sequence ID" value="ABQ27092.1"/>
    <property type="molecule type" value="Genomic_DNA"/>
</dbReference>
<reference evidence="1 2" key="1">
    <citation type="submission" date="2007-05" db="EMBL/GenBank/DDBJ databases">
        <title>Complete sequence of Geobacter uraniireducens Rf4.</title>
        <authorList>
            <consortium name="US DOE Joint Genome Institute"/>
            <person name="Copeland A."/>
            <person name="Lucas S."/>
            <person name="Lapidus A."/>
            <person name="Barry K."/>
            <person name="Detter J.C."/>
            <person name="Glavina del Rio T."/>
            <person name="Hammon N."/>
            <person name="Israni S."/>
            <person name="Dalin E."/>
            <person name="Tice H."/>
            <person name="Pitluck S."/>
            <person name="Chertkov O."/>
            <person name="Brettin T."/>
            <person name="Bruce D."/>
            <person name="Han C."/>
            <person name="Schmutz J."/>
            <person name="Larimer F."/>
            <person name="Land M."/>
            <person name="Hauser L."/>
            <person name="Kyrpides N."/>
            <person name="Mikhailova N."/>
            <person name="Shelobolina E."/>
            <person name="Aklujkar M."/>
            <person name="Lovley D."/>
            <person name="Richardson P."/>
        </authorList>
    </citation>
    <scope>NUCLEOTIDE SEQUENCE [LARGE SCALE GENOMIC DNA]</scope>
    <source>
        <strain evidence="1 2">Rf4</strain>
    </source>
</reference>